<dbReference type="AlphaFoldDB" id="A0A4R1QGI5"/>
<dbReference type="PANTHER" id="PTHR37808:SF1">
    <property type="entry name" value="SPORE GERMINATION PROTEIN-LIKE PROTEIN YDZR"/>
    <property type="match status" value="1"/>
</dbReference>
<reference evidence="2 3" key="1">
    <citation type="submission" date="2019-03" db="EMBL/GenBank/DDBJ databases">
        <title>Genomic Encyclopedia of Type Strains, Phase IV (KMG-IV): sequencing the most valuable type-strain genomes for metagenomic binning, comparative biology and taxonomic classification.</title>
        <authorList>
            <person name="Goeker M."/>
        </authorList>
    </citation>
    <scope>NUCLEOTIDE SEQUENCE [LARGE SCALE GENOMIC DNA]</scope>
    <source>
        <strain evidence="2 3">DSM 24979</strain>
    </source>
</reference>
<dbReference type="OrthoDB" id="2382149at2"/>
<accession>A0A4R1QGI5</accession>
<dbReference type="RefSeq" id="WP_132947834.1">
    <property type="nucleotide sequence ID" value="NZ_BSVG01000004.1"/>
</dbReference>
<comment type="similarity">
    <text evidence="1">Belongs to the GerPA/GerPF family.</text>
</comment>
<evidence type="ECO:0000256" key="1">
    <source>
        <dbReference type="ARBA" id="ARBA00008103"/>
    </source>
</evidence>
<keyword evidence="3" id="KW-1185">Reference proteome</keyword>
<gene>
    <name evidence="2" type="ORF">EDD69_104125</name>
</gene>
<dbReference type="Proteomes" id="UP000295658">
    <property type="component" value="Unassembled WGS sequence"/>
</dbReference>
<dbReference type="InterPro" id="IPR019618">
    <property type="entry name" value="Spore_germination_GerPA"/>
</dbReference>
<dbReference type="Pfam" id="PF10676">
    <property type="entry name" value="gerPA"/>
    <property type="match status" value="1"/>
</dbReference>
<proteinExistence type="inferred from homology"/>
<comment type="caution">
    <text evidence="2">The sequence shown here is derived from an EMBL/GenBank/DDBJ whole genome shotgun (WGS) entry which is preliminary data.</text>
</comment>
<dbReference type="EMBL" id="SLUL01000004">
    <property type="protein sequence ID" value="TCL51072.1"/>
    <property type="molecule type" value="Genomic_DNA"/>
</dbReference>
<dbReference type="PANTHER" id="PTHR37808">
    <property type="entry name" value="SPORE GERMINATION PROTEIN-LIKE PROTEIN YDZR-RELATED"/>
    <property type="match status" value="1"/>
</dbReference>
<evidence type="ECO:0000313" key="3">
    <source>
        <dbReference type="Proteomes" id="UP000295658"/>
    </source>
</evidence>
<sequence>MSLIILGAIKITNVSGESVVNFGDVLCISPKSANKSISGAGGGNTGDFLQTNTINSVTNIISKR</sequence>
<name>A0A4R1QGI5_9BACL</name>
<organism evidence="2 3">
    <name type="scientific">Thermolongibacillus altinsuensis</name>
    <dbReference type="NCBI Taxonomy" id="575256"/>
    <lineage>
        <taxon>Bacteria</taxon>
        <taxon>Bacillati</taxon>
        <taxon>Bacillota</taxon>
        <taxon>Bacilli</taxon>
        <taxon>Bacillales</taxon>
        <taxon>Anoxybacillaceae</taxon>
        <taxon>Thermolongibacillus</taxon>
    </lineage>
</organism>
<protein>
    <submittedName>
        <fullName evidence="2">Spore germination protein GerPA/GerPF</fullName>
    </submittedName>
</protein>
<evidence type="ECO:0000313" key="2">
    <source>
        <dbReference type="EMBL" id="TCL51072.1"/>
    </source>
</evidence>